<protein>
    <recommendedName>
        <fullName evidence="2">Polymer-forming cytoskeletal protein</fullName>
    </recommendedName>
</protein>
<sequence>TGPVLVKGNIRGGVQVKIDHDLIVEGAVGGEIGQPCRIETEGDVLIVGEVRYAHISAQNIRVGGKVRNAALTSFEHIDVEAVAGNGGK</sequence>
<evidence type="ECO:0000313" key="1">
    <source>
        <dbReference type="EMBL" id="SVE37634.1"/>
    </source>
</evidence>
<evidence type="ECO:0008006" key="2">
    <source>
        <dbReference type="Google" id="ProtNLM"/>
    </source>
</evidence>
<name>A0A383CZZ1_9ZZZZ</name>
<reference evidence="1" key="1">
    <citation type="submission" date="2018-05" db="EMBL/GenBank/DDBJ databases">
        <authorList>
            <person name="Lanie J.A."/>
            <person name="Ng W.-L."/>
            <person name="Kazmierczak K.M."/>
            <person name="Andrzejewski T.M."/>
            <person name="Davidsen T.M."/>
            <person name="Wayne K.J."/>
            <person name="Tettelin H."/>
            <person name="Glass J.I."/>
            <person name="Rusch D."/>
            <person name="Podicherti R."/>
            <person name="Tsui H.-C.T."/>
            <person name="Winkler M.E."/>
        </authorList>
    </citation>
    <scope>NUCLEOTIDE SEQUENCE</scope>
</reference>
<accession>A0A383CZZ1</accession>
<gene>
    <name evidence="1" type="ORF">METZ01_LOCUS490488</name>
</gene>
<feature type="non-terminal residue" evidence="1">
    <location>
        <position position="1"/>
    </location>
</feature>
<organism evidence="1">
    <name type="scientific">marine metagenome</name>
    <dbReference type="NCBI Taxonomy" id="408172"/>
    <lineage>
        <taxon>unclassified sequences</taxon>
        <taxon>metagenomes</taxon>
        <taxon>ecological metagenomes</taxon>
    </lineage>
</organism>
<proteinExistence type="predicted"/>
<dbReference type="EMBL" id="UINC01213038">
    <property type="protein sequence ID" value="SVE37634.1"/>
    <property type="molecule type" value="Genomic_DNA"/>
</dbReference>
<dbReference type="AlphaFoldDB" id="A0A383CZZ1"/>